<accession>Q6ML44</accession>
<dbReference type="AlphaFoldDB" id="Q6ML44"/>
<evidence type="ECO:0000256" key="1">
    <source>
        <dbReference type="SAM" id="SignalP"/>
    </source>
</evidence>
<dbReference type="STRING" id="264462.Bd2177"/>
<dbReference type="Proteomes" id="UP000008080">
    <property type="component" value="Chromosome"/>
</dbReference>
<gene>
    <name evidence="2" type="ordered locus">Bd2177</name>
</gene>
<organism evidence="2 3">
    <name type="scientific">Bdellovibrio bacteriovorus (strain ATCC 15356 / DSM 50701 / NCIMB 9529 / HD100)</name>
    <dbReference type="NCBI Taxonomy" id="264462"/>
    <lineage>
        <taxon>Bacteria</taxon>
        <taxon>Pseudomonadati</taxon>
        <taxon>Bdellovibrionota</taxon>
        <taxon>Bdellovibrionia</taxon>
        <taxon>Bdellovibrionales</taxon>
        <taxon>Pseudobdellovibrionaceae</taxon>
        <taxon>Bdellovibrio</taxon>
    </lineage>
</organism>
<dbReference type="KEGG" id="bba:Bd2177"/>
<keyword evidence="2" id="KW-0969">Cilium</keyword>
<sequence>MKNALIASLSVLLAAQTALAWSISIGGTTIKGDDPQIVKDAEKAVKHGANQVANGVRDVFAVVGNATGLTDVIDSNTETFANIGRGYACMATLCYSEVLRKKQLDEAEAEAKRGYDRYVAERVQEYETSTTQENREKALSAWKMAESRYNILLERHKLTIAEIEITRTFLTGVNTEINFRKKLAELKVTGRPLKNREMIPASEQFAKSYNQDYNAALNKLNDDIAMLSQATKRTHAQLMAEFLRIIELDVLAGMAKNSIAQFERLQQEIHSLNMSVVDAAADSQASRHAYEQEQY</sequence>
<dbReference type="HOGENOM" id="CLU_942213_0_0_7"/>
<evidence type="ECO:0000313" key="3">
    <source>
        <dbReference type="Proteomes" id="UP000008080"/>
    </source>
</evidence>
<dbReference type="EMBL" id="BX842651">
    <property type="protein sequence ID" value="CAE80013.1"/>
    <property type="molecule type" value="Genomic_DNA"/>
</dbReference>
<dbReference type="RefSeq" id="WP_011164615.1">
    <property type="nucleotide sequence ID" value="NC_005363.1"/>
</dbReference>
<protein>
    <submittedName>
        <fullName evidence="2">Putative flagellar GTP binding protein</fullName>
    </submittedName>
</protein>
<keyword evidence="2" id="KW-0282">Flagellum</keyword>
<name>Q6ML44_BDEBA</name>
<keyword evidence="3" id="KW-1185">Reference proteome</keyword>
<evidence type="ECO:0000313" key="2">
    <source>
        <dbReference type="EMBL" id="CAE80013.1"/>
    </source>
</evidence>
<keyword evidence="2" id="KW-0966">Cell projection</keyword>
<dbReference type="GeneID" id="93013116"/>
<keyword evidence="1" id="KW-0732">Signal</keyword>
<feature type="signal peptide" evidence="1">
    <location>
        <begin position="1"/>
        <end position="20"/>
    </location>
</feature>
<reference evidence="2 3" key="1">
    <citation type="journal article" date="2004" name="Science">
        <title>A predator unmasked: life cycle of Bdellovibrio bacteriovorus from a genomic perspective.</title>
        <authorList>
            <person name="Rendulic S."/>
            <person name="Jagtap P."/>
            <person name="Rosinus A."/>
            <person name="Eppinger M."/>
            <person name="Baar C."/>
            <person name="Lanz C."/>
            <person name="Keller H."/>
            <person name="Lambert C."/>
            <person name="Evans K.J."/>
            <person name="Goesmann A."/>
            <person name="Meyer F."/>
            <person name="Sockett R.E."/>
            <person name="Schuster S.C."/>
        </authorList>
    </citation>
    <scope>NUCLEOTIDE SEQUENCE [LARGE SCALE GENOMIC DNA]</scope>
    <source>
        <strain evidence="3">ATCC 15356 / DSM 50701 / NCIMB 9529 / HD100</strain>
    </source>
</reference>
<feature type="chain" id="PRO_5004276422" evidence="1">
    <location>
        <begin position="21"/>
        <end position="295"/>
    </location>
</feature>
<proteinExistence type="predicted"/>